<reference evidence="8 9" key="1">
    <citation type="submission" date="2015-09" db="EMBL/GenBank/DDBJ databases">
        <title>Complete genome sequence of Defluviimonas alba cai42t isolated from an oilfield in Xinjiang.</title>
        <authorList>
            <person name="Geng S."/>
            <person name="Pan X."/>
            <person name="Wu X."/>
        </authorList>
    </citation>
    <scope>NUCLEOTIDE SEQUENCE [LARGE SCALE GENOMIC DNA]</scope>
    <source>
        <strain evidence="9">cai42</strain>
    </source>
</reference>
<feature type="transmembrane region" description="Helical" evidence="6">
    <location>
        <begin position="117"/>
        <end position="136"/>
    </location>
</feature>
<evidence type="ECO:0000313" key="9">
    <source>
        <dbReference type="Proteomes" id="UP000076128"/>
    </source>
</evidence>
<keyword evidence="4 6" id="KW-1133">Transmembrane helix</keyword>
<dbReference type="GO" id="GO:0005886">
    <property type="term" value="C:plasma membrane"/>
    <property type="evidence" value="ECO:0007669"/>
    <property type="project" value="UniProtKB-SubCell"/>
</dbReference>
<accession>A0A159Z637</accession>
<gene>
    <name evidence="8" type="ORF">AKL17_3537</name>
</gene>
<dbReference type="OrthoDB" id="9810662at2"/>
<dbReference type="Pfam" id="PF00482">
    <property type="entry name" value="T2SSF"/>
    <property type="match status" value="1"/>
</dbReference>
<name>A0A159Z637_9RHOB</name>
<dbReference type="KEGG" id="daa:AKL17_3537"/>
<evidence type="ECO:0000256" key="5">
    <source>
        <dbReference type="ARBA" id="ARBA00023136"/>
    </source>
</evidence>
<dbReference type="AlphaFoldDB" id="A0A159Z637"/>
<comment type="subcellular location">
    <subcellularLocation>
        <location evidence="1">Cell membrane</location>
        <topology evidence="1">Multi-pass membrane protein</topology>
    </subcellularLocation>
</comment>
<organism evidence="8 9">
    <name type="scientific">Frigidibacter mobilis</name>
    <dbReference type="NCBI Taxonomy" id="1335048"/>
    <lineage>
        <taxon>Bacteria</taxon>
        <taxon>Pseudomonadati</taxon>
        <taxon>Pseudomonadota</taxon>
        <taxon>Alphaproteobacteria</taxon>
        <taxon>Rhodobacterales</taxon>
        <taxon>Paracoccaceae</taxon>
        <taxon>Frigidibacter</taxon>
    </lineage>
</organism>
<keyword evidence="5 6" id="KW-0472">Membrane</keyword>
<keyword evidence="2" id="KW-1003">Cell membrane</keyword>
<evidence type="ECO:0000256" key="2">
    <source>
        <dbReference type="ARBA" id="ARBA00022475"/>
    </source>
</evidence>
<dbReference type="PATRIC" id="fig|1335048.3.peg.3668"/>
<dbReference type="RefSeq" id="WP_066815356.1">
    <property type="nucleotide sequence ID" value="NZ_CP012661.1"/>
</dbReference>
<evidence type="ECO:0000256" key="3">
    <source>
        <dbReference type="ARBA" id="ARBA00022692"/>
    </source>
</evidence>
<evidence type="ECO:0000256" key="1">
    <source>
        <dbReference type="ARBA" id="ARBA00004651"/>
    </source>
</evidence>
<evidence type="ECO:0000313" key="8">
    <source>
        <dbReference type="EMBL" id="AMY70761.1"/>
    </source>
</evidence>
<dbReference type="PANTHER" id="PTHR35007">
    <property type="entry name" value="INTEGRAL MEMBRANE PROTEIN-RELATED"/>
    <property type="match status" value="1"/>
</dbReference>
<dbReference type="PANTHER" id="PTHR35007:SF2">
    <property type="entry name" value="PILUS ASSEMBLE PROTEIN"/>
    <property type="match status" value="1"/>
</dbReference>
<evidence type="ECO:0000256" key="6">
    <source>
        <dbReference type="SAM" id="Phobius"/>
    </source>
</evidence>
<feature type="transmembrane region" description="Helical" evidence="6">
    <location>
        <begin position="297"/>
        <end position="319"/>
    </location>
</feature>
<protein>
    <submittedName>
        <fullName evidence="8">Type II secretion system protein</fullName>
    </submittedName>
</protein>
<keyword evidence="3 6" id="KW-0812">Transmembrane</keyword>
<keyword evidence="9" id="KW-1185">Reference proteome</keyword>
<evidence type="ECO:0000259" key="7">
    <source>
        <dbReference type="Pfam" id="PF00482"/>
    </source>
</evidence>
<proteinExistence type="predicted"/>
<dbReference type="Proteomes" id="UP000076128">
    <property type="component" value="Chromosome"/>
</dbReference>
<dbReference type="InterPro" id="IPR018076">
    <property type="entry name" value="T2SS_GspF_dom"/>
</dbReference>
<evidence type="ECO:0000256" key="4">
    <source>
        <dbReference type="ARBA" id="ARBA00022989"/>
    </source>
</evidence>
<sequence>MQLLTDLNAALIASLGPLGPLYAVGGLGLLLVLAMLPLMMRKSPDPLEKLRQSNLTAQATARAKEPARKMLRAGKTDKLEKFAGFLEPQNEEEMTTARLKLTRAGYRSKSAVRTFHAAQFVLGIGLLVLGVIYTLIKSQTGDMTSTNMILYTLGPAVAGYYLPRYWIDKRVESRQKEMQNGFPDALDMLLVCVEAGQSVDQAIIRVAKELEAGFPALAEEFEMVAYEVKAGKEKATVLRGFADRAGLPDISSFVTVMIQSQTFGTSIAEALRVYAADMRDKRVMRAEELANKLPTKITLGTMMFTVPPLLIILVGPSVYSMLELFKNMR</sequence>
<feature type="domain" description="Type II secretion system protein GspF" evidence="7">
    <location>
        <begin position="186"/>
        <end position="314"/>
    </location>
</feature>
<feature type="transmembrane region" description="Helical" evidence="6">
    <location>
        <begin position="20"/>
        <end position="40"/>
    </location>
</feature>
<feature type="transmembrane region" description="Helical" evidence="6">
    <location>
        <begin position="148"/>
        <end position="167"/>
    </location>
</feature>
<dbReference type="STRING" id="1335048.AKL17_3537"/>
<dbReference type="EMBL" id="CP012661">
    <property type="protein sequence ID" value="AMY70761.1"/>
    <property type="molecule type" value="Genomic_DNA"/>
</dbReference>